<dbReference type="Proteomes" id="UP000251942">
    <property type="component" value="Unassembled WGS sequence"/>
</dbReference>
<dbReference type="STRING" id="453.Lfee_2293"/>
<feature type="transmembrane region" description="Helical" evidence="1">
    <location>
        <begin position="57"/>
        <end position="75"/>
    </location>
</feature>
<evidence type="ECO:0000313" key="6">
    <source>
        <dbReference type="Proteomes" id="UP000251942"/>
    </source>
</evidence>
<organism evidence="2 5">
    <name type="scientific">Legionella feeleii</name>
    <dbReference type="NCBI Taxonomy" id="453"/>
    <lineage>
        <taxon>Bacteria</taxon>
        <taxon>Pseudomonadati</taxon>
        <taxon>Pseudomonadota</taxon>
        <taxon>Gammaproteobacteria</taxon>
        <taxon>Legionellales</taxon>
        <taxon>Legionellaceae</taxon>
        <taxon>Legionella</taxon>
    </lineage>
</organism>
<keyword evidence="5" id="KW-1185">Reference proteome</keyword>
<evidence type="ECO:0000313" key="4">
    <source>
        <dbReference type="EMBL" id="STX37656.1"/>
    </source>
</evidence>
<accession>A0A0W0TK87</accession>
<name>A0A0W0TK87_9GAMM</name>
<protein>
    <submittedName>
        <fullName evidence="2">Protein IcmD (DotP)</fullName>
    </submittedName>
</protein>
<dbReference type="EMBL" id="UASS01000008">
    <property type="protein sequence ID" value="SPX60309.1"/>
    <property type="molecule type" value="Genomic_DNA"/>
</dbReference>
<feature type="transmembrane region" description="Helical" evidence="1">
    <location>
        <begin position="87"/>
        <end position="109"/>
    </location>
</feature>
<dbReference type="PATRIC" id="fig|453.4.peg.2511"/>
<dbReference type="AlphaFoldDB" id="A0A0W0TK87"/>
<reference evidence="6 7" key="2">
    <citation type="submission" date="2018-06" db="EMBL/GenBank/DDBJ databases">
        <authorList>
            <consortium name="Pathogen Informatics"/>
            <person name="Doyle S."/>
        </authorList>
    </citation>
    <scope>NUCLEOTIDE SEQUENCE [LARGE SCALE GENOMIC DNA]</scope>
    <source>
        <strain evidence="4 7">NCTC11978</strain>
        <strain evidence="3 6">NCTC12022</strain>
    </source>
</reference>
<dbReference type="EMBL" id="LNYB01000082">
    <property type="protein sequence ID" value="KTC95931.1"/>
    <property type="molecule type" value="Genomic_DNA"/>
</dbReference>
<keyword evidence="1" id="KW-0472">Membrane</keyword>
<evidence type="ECO:0000313" key="5">
    <source>
        <dbReference type="Proteomes" id="UP000054698"/>
    </source>
</evidence>
<evidence type="ECO:0000313" key="3">
    <source>
        <dbReference type="EMBL" id="SPX60309.1"/>
    </source>
</evidence>
<keyword evidence="1" id="KW-0812">Transmembrane</keyword>
<gene>
    <name evidence="2" type="primary">icmD_2</name>
    <name evidence="3" type="synonym">icmD_1</name>
    <name evidence="2" type="ORF">Lfee_2293</name>
    <name evidence="4" type="ORF">NCTC11978_00824</name>
    <name evidence="3" type="ORF">NCTC12022_01026</name>
</gene>
<proteinExistence type="predicted"/>
<dbReference type="Proteomes" id="UP000054698">
    <property type="component" value="Unassembled WGS sequence"/>
</dbReference>
<evidence type="ECO:0000313" key="2">
    <source>
        <dbReference type="EMBL" id="KTC95931.1"/>
    </source>
</evidence>
<dbReference type="Proteomes" id="UP000254033">
    <property type="component" value="Unassembled WGS sequence"/>
</dbReference>
<keyword evidence="1" id="KW-1133">Transmembrane helix</keyword>
<evidence type="ECO:0000313" key="7">
    <source>
        <dbReference type="Proteomes" id="UP000254033"/>
    </source>
</evidence>
<dbReference type="EMBL" id="UGNY01000001">
    <property type="protein sequence ID" value="STX37656.1"/>
    <property type="molecule type" value="Genomic_DNA"/>
</dbReference>
<sequence length="137" mass="13792">MKKPVTLNKKRSNKKRLLMYTACIGLLIIAGEAAATTSTIGGMASQITASFTNLAKLITAGSYLAGLGFSIGAIMKFKQHKDNPTQIPIGTPIALVFIAAALLFLPSILGVAGATMFGGSGGSTAGPTGTIFSGSGG</sequence>
<evidence type="ECO:0000256" key="1">
    <source>
        <dbReference type="SAM" id="Phobius"/>
    </source>
</evidence>
<reference evidence="2 5" key="1">
    <citation type="submission" date="2015-11" db="EMBL/GenBank/DDBJ databases">
        <title>Genomic analysis of 38 Legionella species identifies large and diverse effector repertoires.</title>
        <authorList>
            <person name="Burstein D."/>
            <person name="Amaro F."/>
            <person name="Zusman T."/>
            <person name="Lifshitz Z."/>
            <person name="Cohen O."/>
            <person name="Gilbert J.A."/>
            <person name="Pupko T."/>
            <person name="Shuman H.A."/>
            <person name="Segal G."/>
        </authorList>
    </citation>
    <scope>NUCLEOTIDE SEQUENCE [LARGE SCALE GENOMIC DNA]</scope>
    <source>
        <strain evidence="2 5">WO-44C</strain>
    </source>
</reference>